<evidence type="ECO:0008006" key="3">
    <source>
        <dbReference type="Google" id="ProtNLM"/>
    </source>
</evidence>
<dbReference type="OrthoDB" id="3344688at2759"/>
<reference evidence="1" key="1">
    <citation type="submission" date="2021-03" db="EMBL/GenBank/DDBJ databases">
        <title>Draft genome sequence of rust myrtle Austropuccinia psidii MF-1, a brazilian biotype.</title>
        <authorList>
            <person name="Quecine M.C."/>
            <person name="Pachon D.M.R."/>
            <person name="Bonatelli M.L."/>
            <person name="Correr F.H."/>
            <person name="Franceschini L.M."/>
            <person name="Leite T.F."/>
            <person name="Margarido G.R.A."/>
            <person name="Almeida C.A."/>
            <person name="Ferrarezi J.A."/>
            <person name="Labate C.A."/>
        </authorList>
    </citation>
    <scope>NUCLEOTIDE SEQUENCE</scope>
    <source>
        <strain evidence="1">MF-1</strain>
    </source>
</reference>
<accession>A0A9Q3CPA4</accession>
<name>A0A9Q3CPA4_9BASI</name>
<dbReference type="Proteomes" id="UP000765509">
    <property type="component" value="Unassembled WGS sequence"/>
</dbReference>
<dbReference type="EMBL" id="AVOT02009331">
    <property type="protein sequence ID" value="MBW0487894.1"/>
    <property type="molecule type" value="Genomic_DNA"/>
</dbReference>
<evidence type="ECO:0000313" key="2">
    <source>
        <dbReference type="Proteomes" id="UP000765509"/>
    </source>
</evidence>
<dbReference type="CDD" id="cd09272">
    <property type="entry name" value="RNase_HI_RT_Ty1"/>
    <property type="match status" value="1"/>
</dbReference>
<gene>
    <name evidence="1" type="ORF">O181_027609</name>
</gene>
<keyword evidence="2" id="KW-1185">Reference proteome</keyword>
<sequence length="276" mass="30906">MTNYKPVATALIPNTHLEAASDEDKKKVSVLNVNYHSAIGSLSYLSTATRPDLSFAVSTLSQFLESPGIQHWNSFLHVLKYLKGTSSIGLTYCRNNLEPPTAYSDADWGSCRVSRKSVTGYLITIHNNPGIWKTRKQPTISLSSAEAEYKALTDLSCKLMWFRQFCKEIRIYTENRPIIVLEDNQGCIDTANGDCNTNSQCMKHVDIQLHFIKEVINDSIITLKYTSTTGISLPTQYLESCIAHTPLSTIVVYCLSSTYRQHISPTLRCTHKQLGS</sequence>
<protein>
    <recommendedName>
        <fullName evidence="3">Reverse transcriptase Ty1/copia-type domain-containing protein</fullName>
    </recommendedName>
</protein>
<proteinExistence type="predicted"/>
<dbReference type="AlphaFoldDB" id="A0A9Q3CPA4"/>
<comment type="caution">
    <text evidence="1">The sequence shown here is derived from an EMBL/GenBank/DDBJ whole genome shotgun (WGS) entry which is preliminary data.</text>
</comment>
<organism evidence="1 2">
    <name type="scientific">Austropuccinia psidii MF-1</name>
    <dbReference type="NCBI Taxonomy" id="1389203"/>
    <lineage>
        <taxon>Eukaryota</taxon>
        <taxon>Fungi</taxon>
        <taxon>Dikarya</taxon>
        <taxon>Basidiomycota</taxon>
        <taxon>Pucciniomycotina</taxon>
        <taxon>Pucciniomycetes</taxon>
        <taxon>Pucciniales</taxon>
        <taxon>Sphaerophragmiaceae</taxon>
        <taxon>Austropuccinia</taxon>
    </lineage>
</organism>
<evidence type="ECO:0000313" key="1">
    <source>
        <dbReference type="EMBL" id="MBW0487894.1"/>
    </source>
</evidence>
<dbReference type="PANTHER" id="PTHR11439:SF440">
    <property type="entry name" value="INTEGRASE CATALYTIC DOMAIN-CONTAINING PROTEIN"/>
    <property type="match status" value="1"/>
</dbReference>
<dbReference type="PANTHER" id="PTHR11439">
    <property type="entry name" value="GAG-POL-RELATED RETROTRANSPOSON"/>
    <property type="match status" value="1"/>
</dbReference>